<dbReference type="SMART" id="SM00645">
    <property type="entry name" value="Pept_C1"/>
    <property type="match status" value="1"/>
</dbReference>
<proteinExistence type="inferred from homology"/>
<dbReference type="Pfam" id="PF00112">
    <property type="entry name" value="Peptidase_C1"/>
    <property type="match status" value="1"/>
</dbReference>
<dbReference type="Proteomes" id="UP000215914">
    <property type="component" value="Chromosome 6"/>
</dbReference>
<feature type="domain" description="Peptidase C1A papain C-terminal" evidence="3">
    <location>
        <begin position="1"/>
        <end position="174"/>
    </location>
</feature>
<dbReference type="GO" id="GO:0005615">
    <property type="term" value="C:extracellular space"/>
    <property type="evidence" value="ECO:0000318"/>
    <property type="project" value="GO_Central"/>
</dbReference>
<dbReference type="InterPro" id="IPR039417">
    <property type="entry name" value="Peptidase_C1A_papain-like"/>
</dbReference>
<dbReference type="GO" id="GO:0051603">
    <property type="term" value="P:proteolysis involved in protein catabolic process"/>
    <property type="evidence" value="ECO:0000318"/>
    <property type="project" value="GO_Central"/>
</dbReference>
<dbReference type="InterPro" id="IPR000668">
    <property type="entry name" value="Peptidase_C1A_C"/>
</dbReference>
<dbReference type="InterPro" id="IPR038765">
    <property type="entry name" value="Papain-like_cys_pep_sf"/>
</dbReference>
<dbReference type="GO" id="GO:0005764">
    <property type="term" value="C:lysosome"/>
    <property type="evidence" value="ECO:0000318"/>
    <property type="project" value="GO_Central"/>
</dbReference>
<dbReference type="SUPFAM" id="SSF54001">
    <property type="entry name" value="Cysteine proteinases"/>
    <property type="match status" value="1"/>
</dbReference>
<evidence type="ECO:0000313" key="5">
    <source>
        <dbReference type="Proteomes" id="UP000215914"/>
    </source>
</evidence>
<dbReference type="EMBL" id="CM007895">
    <property type="protein sequence ID" value="OTG21987.1"/>
    <property type="molecule type" value="Genomic_DNA"/>
</dbReference>
<dbReference type="PANTHER" id="PTHR12411">
    <property type="entry name" value="CYSTEINE PROTEASE FAMILY C1-RELATED"/>
    <property type="match status" value="1"/>
</dbReference>
<sequence length="210" mass="23686">MATGKLLPLSVQQLMDTKRVHMCGGGSAPISFQQHMMQYGGLATEKDYPFTRKYGVCKYKPKAVSITGYRRVPKYELHALKWAIIHGPVTACIEATPEFHRHGQGIFRGQFREKFLNHVVLITGFGRTPDGESYFEIQNSFGTEWGDKGKTIIPQYVILDDGCCSIAAYAYYPTMYGIQAPFNQRIHRAVSYSPCLCRICRPDLHTGPRA</sequence>
<organism evidence="4 5">
    <name type="scientific">Helianthus annuus</name>
    <name type="common">Common sunflower</name>
    <dbReference type="NCBI Taxonomy" id="4232"/>
    <lineage>
        <taxon>Eukaryota</taxon>
        <taxon>Viridiplantae</taxon>
        <taxon>Streptophyta</taxon>
        <taxon>Embryophyta</taxon>
        <taxon>Tracheophyta</taxon>
        <taxon>Spermatophyta</taxon>
        <taxon>Magnoliopsida</taxon>
        <taxon>eudicotyledons</taxon>
        <taxon>Gunneridae</taxon>
        <taxon>Pentapetalae</taxon>
        <taxon>asterids</taxon>
        <taxon>campanulids</taxon>
        <taxon>Asterales</taxon>
        <taxon>Asteraceae</taxon>
        <taxon>Asteroideae</taxon>
        <taxon>Heliantheae alliance</taxon>
        <taxon>Heliantheae</taxon>
        <taxon>Helianthus</taxon>
    </lineage>
</organism>
<reference evidence="5" key="1">
    <citation type="journal article" date="2017" name="Nature">
        <title>The sunflower genome provides insights into oil metabolism, flowering and Asterid evolution.</title>
        <authorList>
            <person name="Badouin H."/>
            <person name="Gouzy J."/>
            <person name="Grassa C.J."/>
            <person name="Murat F."/>
            <person name="Staton S.E."/>
            <person name="Cottret L."/>
            <person name="Lelandais-Briere C."/>
            <person name="Owens G.L."/>
            <person name="Carrere S."/>
            <person name="Mayjonade B."/>
            <person name="Legrand L."/>
            <person name="Gill N."/>
            <person name="Kane N.C."/>
            <person name="Bowers J.E."/>
            <person name="Hubner S."/>
            <person name="Bellec A."/>
            <person name="Berard A."/>
            <person name="Berges H."/>
            <person name="Blanchet N."/>
            <person name="Boniface M.C."/>
            <person name="Brunel D."/>
            <person name="Catrice O."/>
            <person name="Chaidir N."/>
            <person name="Claudel C."/>
            <person name="Donnadieu C."/>
            <person name="Faraut T."/>
            <person name="Fievet G."/>
            <person name="Helmstetter N."/>
            <person name="King M."/>
            <person name="Knapp S.J."/>
            <person name="Lai Z."/>
            <person name="Le Paslier M.C."/>
            <person name="Lippi Y."/>
            <person name="Lorenzon L."/>
            <person name="Mandel J.R."/>
            <person name="Marage G."/>
            <person name="Marchand G."/>
            <person name="Marquand E."/>
            <person name="Bret-Mestries E."/>
            <person name="Morien E."/>
            <person name="Nambeesan S."/>
            <person name="Nguyen T."/>
            <person name="Pegot-Espagnet P."/>
            <person name="Pouilly N."/>
            <person name="Raftis F."/>
            <person name="Sallet E."/>
            <person name="Schiex T."/>
            <person name="Thomas J."/>
            <person name="Vandecasteele C."/>
            <person name="Vares D."/>
            <person name="Vear F."/>
            <person name="Vautrin S."/>
            <person name="Crespi M."/>
            <person name="Mangin B."/>
            <person name="Burke J.M."/>
            <person name="Salse J."/>
            <person name="Munos S."/>
            <person name="Vincourt P."/>
            <person name="Rieseberg L.H."/>
            <person name="Langlade N.B."/>
        </authorList>
    </citation>
    <scope>NUCLEOTIDE SEQUENCE [LARGE SCALE GENOMIC DNA]</scope>
    <source>
        <strain evidence="5">cv. SF193</strain>
    </source>
</reference>
<name>A0A251UF57_HELAN</name>
<accession>A0A251UF57</accession>
<dbReference type="InParanoid" id="A0A251UF57"/>
<gene>
    <name evidence="4" type="primary">ERVB</name>
    <name evidence="4" type="ORF">HannXRQ_Chr06g0166581</name>
</gene>
<protein>
    <submittedName>
        <fullName evidence="4">Putative ervatamin-B</fullName>
    </submittedName>
</protein>
<dbReference type="AlphaFoldDB" id="A0A251UF57"/>
<dbReference type="CDD" id="cd02248">
    <property type="entry name" value="Peptidase_C1A"/>
    <property type="match status" value="1"/>
</dbReference>
<dbReference type="Gene3D" id="3.90.70.10">
    <property type="entry name" value="Cysteine proteinases"/>
    <property type="match status" value="1"/>
</dbReference>
<evidence type="ECO:0000256" key="1">
    <source>
        <dbReference type="ARBA" id="ARBA00008455"/>
    </source>
</evidence>
<evidence type="ECO:0000256" key="2">
    <source>
        <dbReference type="ARBA" id="ARBA00023157"/>
    </source>
</evidence>
<evidence type="ECO:0000313" key="4">
    <source>
        <dbReference type="EMBL" id="OTG21987.1"/>
    </source>
</evidence>
<dbReference type="InterPro" id="IPR013128">
    <property type="entry name" value="Peptidase_C1A"/>
</dbReference>
<dbReference type="GO" id="GO:0004197">
    <property type="term" value="F:cysteine-type endopeptidase activity"/>
    <property type="evidence" value="ECO:0000318"/>
    <property type="project" value="GO_Central"/>
</dbReference>
<comment type="similarity">
    <text evidence="1">Belongs to the peptidase C1 family.</text>
</comment>
<keyword evidence="5" id="KW-1185">Reference proteome</keyword>
<keyword evidence="2" id="KW-1015">Disulfide bond</keyword>
<dbReference type="STRING" id="4232.A0A251UF57"/>
<evidence type="ECO:0000259" key="3">
    <source>
        <dbReference type="SMART" id="SM00645"/>
    </source>
</evidence>